<organism evidence="1 2">
    <name type="scientific">Pleurodeles waltl</name>
    <name type="common">Iberian ribbed newt</name>
    <dbReference type="NCBI Taxonomy" id="8319"/>
    <lineage>
        <taxon>Eukaryota</taxon>
        <taxon>Metazoa</taxon>
        <taxon>Chordata</taxon>
        <taxon>Craniata</taxon>
        <taxon>Vertebrata</taxon>
        <taxon>Euteleostomi</taxon>
        <taxon>Amphibia</taxon>
        <taxon>Batrachia</taxon>
        <taxon>Caudata</taxon>
        <taxon>Salamandroidea</taxon>
        <taxon>Salamandridae</taxon>
        <taxon>Pleurodelinae</taxon>
        <taxon>Pleurodeles</taxon>
    </lineage>
</organism>
<sequence length="261" mass="30203">MLFTLFTYKQTLNEGMHDFKSFRLKTSHGQTSLKRTDTDETKKQAVLDIMTQESTQEVEECHPEHDMPILLGHSSKLSSLDLSCDEEKTSDNEVVDIRTQNQIIIQEIRDLMKPDNRSGGDVKIEVDRSTVVPEVVKRLADDEELMENMCKYISSSDSDSDFTWPRGKCEVTVQIPNKAEMWLAYPEAAYVCSMEEMCPTDEEDDFDESSVPCFPLSIILNRIRKLFERKNRKNENNADSDVQPSRERWWLFGGVNRVFPE</sequence>
<accession>A0AAV7T767</accession>
<comment type="caution">
    <text evidence="1">The sequence shown here is derived from an EMBL/GenBank/DDBJ whole genome shotgun (WGS) entry which is preliminary data.</text>
</comment>
<reference evidence="1" key="1">
    <citation type="journal article" date="2022" name="bioRxiv">
        <title>Sequencing and chromosome-scale assembly of the giantPleurodeles waltlgenome.</title>
        <authorList>
            <person name="Brown T."/>
            <person name="Elewa A."/>
            <person name="Iarovenko S."/>
            <person name="Subramanian E."/>
            <person name="Araus A.J."/>
            <person name="Petzold A."/>
            <person name="Susuki M."/>
            <person name="Suzuki K.-i.T."/>
            <person name="Hayashi T."/>
            <person name="Toyoda A."/>
            <person name="Oliveira C."/>
            <person name="Osipova E."/>
            <person name="Leigh N.D."/>
            <person name="Simon A."/>
            <person name="Yun M.H."/>
        </authorList>
    </citation>
    <scope>NUCLEOTIDE SEQUENCE</scope>
    <source>
        <strain evidence="1">20211129_DDA</strain>
        <tissue evidence="1">Liver</tissue>
    </source>
</reference>
<evidence type="ECO:0000313" key="2">
    <source>
        <dbReference type="Proteomes" id="UP001066276"/>
    </source>
</evidence>
<dbReference type="AlphaFoldDB" id="A0AAV7T767"/>
<protein>
    <submittedName>
        <fullName evidence="1">Uncharacterized protein</fullName>
    </submittedName>
</protein>
<proteinExistence type="predicted"/>
<name>A0AAV7T767_PLEWA</name>
<dbReference type="EMBL" id="JANPWB010000007">
    <property type="protein sequence ID" value="KAJ1172231.1"/>
    <property type="molecule type" value="Genomic_DNA"/>
</dbReference>
<evidence type="ECO:0000313" key="1">
    <source>
        <dbReference type="EMBL" id="KAJ1172231.1"/>
    </source>
</evidence>
<dbReference type="Proteomes" id="UP001066276">
    <property type="component" value="Chromosome 4_1"/>
</dbReference>
<gene>
    <name evidence="1" type="ORF">NDU88_004079</name>
</gene>
<keyword evidence="2" id="KW-1185">Reference proteome</keyword>